<reference evidence="2" key="1">
    <citation type="submission" date="2022-11" db="EMBL/GenBank/DDBJ databases">
        <authorList>
            <person name="Morgan W.R."/>
            <person name="Tartar A."/>
        </authorList>
    </citation>
    <scope>NUCLEOTIDE SEQUENCE</scope>
    <source>
        <strain evidence="2">ARSEF 373</strain>
    </source>
</reference>
<gene>
    <name evidence="2" type="ORF">N0F65_011804</name>
</gene>
<dbReference type="Pfam" id="PF15016">
    <property type="entry name" value="C5orf34_C"/>
    <property type="match status" value="1"/>
</dbReference>
<accession>A0AAV2YRF2</accession>
<feature type="non-terminal residue" evidence="2">
    <location>
        <position position="502"/>
    </location>
</feature>
<reference evidence="2" key="2">
    <citation type="journal article" date="2023" name="Microbiol Resour">
        <title>Decontamination and Annotation of the Draft Genome Sequence of the Oomycete Lagenidium giganteum ARSEF 373.</title>
        <authorList>
            <person name="Morgan W.R."/>
            <person name="Tartar A."/>
        </authorList>
    </citation>
    <scope>NUCLEOTIDE SEQUENCE</scope>
    <source>
        <strain evidence="2">ARSEF 373</strain>
    </source>
</reference>
<name>A0AAV2YRF2_9STRA</name>
<dbReference type="PANTHER" id="PTHR34531:SF1">
    <property type="entry name" value="CHROMOSOME 5 OPEN READING FRAME 34"/>
    <property type="match status" value="1"/>
</dbReference>
<dbReference type="EMBL" id="DAKRPA010000163">
    <property type="protein sequence ID" value="DAZ96580.1"/>
    <property type="molecule type" value="Genomic_DNA"/>
</dbReference>
<sequence>MDGANGQPRWQWRRLRTLVLRDGTVLSAFKSDAHATHTVILEPSGHAYSYVHPNGKVSRHLTPTSLTAHRPLVIETLRLRNQHCSLSEQRLKPYVHSAVLPQDQSFAAIARQHGLPLRARWPARSSVFRVAVLWNERSGCFEIESMDGLARVRLRPNGLLAEFSFACPVQNNTDDPPRLSKSATLVWIDQVCAVASVPLPFQYPLLILTHARATLVDGGSEFELPGDERELEAVSMLPENGAFAARPTFSVIDEPDHRGQQQNVRGRLSLSDITRVATLPSASFYRQVLVEVLEDITIHVLPKSVLLVDHHATRSLVDCQRGFFRLFDVSGSLKHRFTAEAIPPLTLKSANQTPRSISSICEHISHIARGLANDVTRTLQQSSTSVLETTQPPPKTLIEETSTDQGRFRAYADGTIRVAFRDRTILELDAGKELCEVMFPDGSDGKFTISSAPVPVQPYVRLASEFREWAYASPSERMARHVEKLTMLATAQQELQRIQAQC</sequence>
<protein>
    <recommendedName>
        <fullName evidence="1">C5orf34-like C-terminal domain-containing protein</fullName>
    </recommendedName>
</protein>
<keyword evidence="3" id="KW-1185">Reference proteome</keyword>
<dbReference type="InterPro" id="IPR053901">
    <property type="entry name" value="C5orf34-like"/>
</dbReference>
<organism evidence="2 3">
    <name type="scientific">Lagenidium giganteum</name>
    <dbReference type="NCBI Taxonomy" id="4803"/>
    <lineage>
        <taxon>Eukaryota</taxon>
        <taxon>Sar</taxon>
        <taxon>Stramenopiles</taxon>
        <taxon>Oomycota</taxon>
        <taxon>Peronosporomycetes</taxon>
        <taxon>Pythiales</taxon>
        <taxon>Pythiaceae</taxon>
    </lineage>
</organism>
<evidence type="ECO:0000313" key="3">
    <source>
        <dbReference type="Proteomes" id="UP001146120"/>
    </source>
</evidence>
<evidence type="ECO:0000259" key="1">
    <source>
        <dbReference type="Pfam" id="PF15016"/>
    </source>
</evidence>
<proteinExistence type="predicted"/>
<comment type="caution">
    <text evidence="2">The sequence shown here is derived from an EMBL/GenBank/DDBJ whole genome shotgun (WGS) entry which is preliminary data.</text>
</comment>
<dbReference type="InterPro" id="IPR027865">
    <property type="entry name" value="C5orf34-like_C"/>
</dbReference>
<feature type="domain" description="C5orf34-like C-terminal" evidence="1">
    <location>
        <begin position="399"/>
        <end position="469"/>
    </location>
</feature>
<dbReference type="Proteomes" id="UP001146120">
    <property type="component" value="Unassembled WGS sequence"/>
</dbReference>
<evidence type="ECO:0000313" key="2">
    <source>
        <dbReference type="EMBL" id="DAZ96580.1"/>
    </source>
</evidence>
<dbReference type="PANTHER" id="PTHR34531">
    <property type="entry name" value="ZGC:153352"/>
    <property type="match status" value="1"/>
</dbReference>
<dbReference type="AlphaFoldDB" id="A0AAV2YRF2"/>